<dbReference type="RefSeq" id="WP_387348181.1">
    <property type="nucleotide sequence ID" value="NZ_JBIAXI010000049.1"/>
</dbReference>
<keyword evidence="2" id="KW-1185">Reference proteome</keyword>
<accession>A0ABW6VJ81</accession>
<gene>
    <name evidence="1" type="ORF">ACFY05_42055</name>
</gene>
<sequence length="532" mass="58980">MRWARENLVHHLTGKPWTFTPGQARFLHLWYAVDLETGRFIYRSAVKRGAKGIGKDPMFAAWALGELMGPVRIADIDGTRVVGEPHRLALVQIAANSEAQAADVLRVANAMIPSETRAAYGVDPGILRTQLDSGSRLELLTSSESSSEGDPATAIGLNESHHMKASNGGHRVSDVARRNVGKSPRELQARLIEFTNGHEEGEDSTAELSYKAWQAQVSGKAVRRDILYDSIEAPAGVNIYDERERRRGLAAAYSDAPWADLDRLEDEVLDPRTGVGQALRFYFNVIAANEEAWVEPRKFAAMAHPDVVVADREQIVVFLDCSKSNDATALVGCRISDGHVMTLGVWQRPRGDRGKGWLAPREEVDAVVRSTFDRYQVCWFGVDPSPAKDDDTEALYWRPLIDQWHRDFRRKLLLWATPGQTGHSVLFDMRTSQPGGKERNRLFVEQAELTQAEIDEDQAFTHDGDSALVAHVNNARRKPTLWGVSLGKVNPHSSSKVDAAVTMVGARLGRRLVLNSGKLRKKSRSGKVVVLS</sequence>
<organism evidence="1 2">
    <name type="scientific">Microtetraspora fusca</name>
    <dbReference type="NCBI Taxonomy" id="1997"/>
    <lineage>
        <taxon>Bacteria</taxon>
        <taxon>Bacillati</taxon>
        <taxon>Actinomycetota</taxon>
        <taxon>Actinomycetes</taxon>
        <taxon>Streptosporangiales</taxon>
        <taxon>Streptosporangiaceae</taxon>
        <taxon>Microtetraspora</taxon>
    </lineage>
</organism>
<protein>
    <recommendedName>
        <fullName evidence="3">Terminase</fullName>
    </recommendedName>
</protein>
<name>A0ABW6VJ81_MICFU</name>
<comment type="caution">
    <text evidence="1">The sequence shown here is derived from an EMBL/GenBank/DDBJ whole genome shotgun (WGS) entry which is preliminary data.</text>
</comment>
<evidence type="ECO:0000313" key="1">
    <source>
        <dbReference type="EMBL" id="MFF4779420.1"/>
    </source>
</evidence>
<reference evidence="1 2" key="1">
    <citation type="submission" date="2024-10" db="EMBL/GenBank/DDBJ databases">
        <title>The Natural Products Discovery Center: Release of the First 8490 Sequenced Strains for Exploring Actinobacteria Biosynthetic Diversity.</title>
        <authorList>
            <person name="Kalkreuter E."/>
            <person name="Kautsar S.A."/>
            <person name="Yang D."/>
            <person name="Bader C.D."/>
            <person name="Teijaro C.N."/>
            <person name="Fluegel L."/>
            <person name="Davis C.M."/>
            <person name="Simpson J.R."/>
            <person name="Lauterbach L."/>
            <person name="Steele A.D."/>
            <person name="Gui C."/>
            <person name="Meng S."/>
            <person name="Li G."/>
            <person name="Viehrig K."/>
            <person name="Ye F."/>
            <person name="Su P."/>
            <person name="Kiefer A.F."/>
            <person name="Nichols A."/>
            <person name="Cepeda A.J."/>
            <person name="Yan W."/>
            <person name="Fan B."/>
            <person name="Jiang Y."/>
            <person name="Adhikari A."/>
            <person name="Zheng C.-J."/>
            <person name="Schuster L."/>
            <person name="Cowan T.M."/>
            <person name="Smanski M.J."/>
            <person name="Chevrette M.G."/>
            <person name="De Carvalho L.P.S."/>
            <person name="Shen B."/>
        </authorList>
    </citation>
    <scope>NUCLEOTIDE SEQUENCE [LARGE SCALE GENOMIC DNA]</scope>
    <source>
        <strain evidence="1 2">NPDC001281</strain>
    </source>
</reference>
<evidence type="ECO:0000313" key="2">
    <source>
        <dbReference type="Proteomes" id="UP001602119"/>
    </source>
</evidence>
<dbReference type="Proteomes" id="UP001602119">
    <property type="component" value="Unassembled WGS sequence"/>
</dbReference>
<evidence type="ECO:0008006" key="3">
    <source>
        <dbReference type="Google" id="ProtNLM"/>
    </source>
</evidence>
<dbReference type="EMBL" id="JBIAXI010000049">
    <property type="protein sequence ID" value="MFF4779420.1"/>
    <property type="molecule type" value="Genomic_DNA"/>
</dbReference>
<proteinExistence type="predicted"/>